<evidence type="ECO:0000313" key="1">
    <source>
        <dbReference type="EMBL" id="GKX65619.1"/>
    </source>
</evidence>
<organism evidence="1 2">
    <name type="scientific">Inconstantimicrobium mannanitabidum</name>
    <dbReference type="NCBI Taxonomy" id="1604901"/>
    <lineage>
        <taxon>Bacteria</taxon>
        <taxon>Bacillati</taxon>
        <taxon>Bacillota</taxon>
        <taxon>Clostridia</taxon>
        <taxon>Eubacteriales</taxon>
        <taxon>Clostridiaceae</taxon>
        <taxon>Inconstantimicrobium</taxon>
    </lineage>
</organism>
<reference evidence="1" key="1">
    <citation type="journal article" date="2025" name="Int. J. Syst. Evol. Microbiol.">
        <title>Inconstantimicrobium mannanitabidum sp. nov., a novel member of the family Clostridiaceae isolated from anoxic soil under the treatment of reductive soil disinfestation.</title>
        <authorList>
            <person name="Ueki A."/>
            <person name="Tonouchi A."/>
            <person name="Honma S."/>
            <person name="Kaku N."/>
            <person name="Ueki K."/>
        </authorList>
    </citation>
    <scope>NUCLEOTIDE SEQUENCE</scope>
    <source>
        <strain evidence="1">TW13</strain>
    </source>
</reference>
<gene>
    <name evidence="1" type="ORF">rsdtw13_08770</name>
</gene>
<name>A0ACB5R9T0_9CLOT</name>
<protein>
    <submittedName>
        <fullName evidence="1">Phage protein</fullName>
    </submittedName>
</protein>
<accession>A0ACB5R9T0</accession>
<dbReference type="Proteomes" id="UP001058074">
    <property type="component" value="Unassembled WGS sequence"/>
</dbReference>
<comment type="caution">
    <text evidence="1">The sequence shown here is derived from an EMBL/GenBank/DDBJ whole genome shotgun (WGS) entry which is preliminary data.</text>
</comment>
<evidence type="ECO:0000313" key="2">
    <source>
        <dbReference type="Proteomes" id="UP001058074"/>
    </source>
</evidence>
<dbReference type="EMBL" id="BROD01000001">
    <property type="protein sequence ID" value="GKX65619.1"/>
    <property type="molecule type" value="Genomic_DNA"/>
</dbReference>
<keyword evidence="2" id="KW-1185">Reference proteome</keyword>
<proteinExistence type="predicted"/>
<sequence length="127" mass="15139">MEHYCEICGTWQGIEKHHIVFRSQCKPLENCKRNHIYLCRKHHRDHKTGVHFNKALDHKLKLEFQNYLEAVFDKEYLTEEDIRQGLEISIQNVRRLLKTVEYSSKGYERLEIIKACLGGKLILEGEQ</sequence>